<sequence length="385" mass="42920">MSKRILFVDQSGQLGGAELSLIDVAKYYSEGSKVVLFEDGPFRNRLESLGISVKIISLSQDIREIRRDSNKIPNIKSFLSIIKLVAQTTFEARKYDLIVPNTQKALMVCAIVGFLTRKPVLWFLRDIMSSEHFSQNMRRIVKIVSNNLVKLVIANSQASAQALLDQGGNLNKVRVIHDGLDTKQIISQAGNGIPDLRSLLGISDEPLVGVFSRLSPWKGQHILLESLRDLPGVHAIFVGDAIFGEKDYVEHLKNLVKDWDLEERVHFLGFREDVPALMRSVDIVLHTSTVAEPLGRVIIEGMLSRRPVIATAAGGALEIVQNGYNGLLVPPDDSKELTESILRLLNDRELANEIAIAGFKHAKEKFDIENMIQNLDLEIESILDK</sequence>
<feature type="domain" description="Glycosyl transferase family 1" evidence="1">
    <location>
        <begin position="203"/>
        <end position="359"/>
    </location>
</feature>
<dbReference type="SUPFAM" id="SSF53756">
    <property type="entry name" value="UDP-Glycosyltransferase/glycogen phosphorylase"/>
    <property type="match status" value="1"/>
</dbReference>
<dbReference type="InterPro" id="IPR001296">
    <property type="entry name" value="Glyco_trans_1"/>
</dbReference>
<geneLocation type="plasmid" evidence="3 4">
    <name>P1</name>
</geneLocation>
<evidence type="ECO:0000313" key="3">
    <source>
        <dbReference type="EMBL" id="AFD27135.1"/>
    </source>
</evidence>
<proteinExistence type="predicted"/>
<keyword evidence="3" id="KW-0808">Transferase</keyword>
<evidence type="ECO:0000259" key="1">
    <source>
        <dbReference type="Pfam" id="PF00534"/>
    </source>
</evidence>
<dbReference type="Pfam" id="PF00534">
    <property type="entry name" value="Glycos_transf_1"/>
    <property type="match status" value="1"/>
</dbReference>
<dbReference type="InterPro" id="IPR028098">
    <property type="entry name" value="Glyco_trans_4-like_N"/>
</dbReference>
<dbReference type="HOGENOM" id="CLU_009583_0_4_0"/>
<keyword evidence="3" id="KW-0614">Plasmid</keyword>
<reference evidence="3 4" key="1">
    <citation type="journal article" date="2012" name="PLoS ONE">
        <title>Genome sequence and transcriptome analysis of the radioresistant bacterium Deinococcus gobiensis: insights into the extreme environmental adaptations.</title>
        <authorList>
            <person name="Yuan M."/>
            <person name="Chen M."/>
            <person name="Zhang W."/>
            <person name="Lu W."/>
            <person name="Wang J."/>
            <person name="Yang M."/>
            <person name="Zhao P."/>
            <person name="Tang R."/>
            <person name="Li X."/>
            <person name="Hao Y."/>
            <person name="Zhou Z."/>
            <person name="Zhan Y."/>
            <person name="Yu H."/>
            <person name="Teng C."/>
            <person name="Yan Y."/>
            <person name="Ping S."/>
            <person name="Wang Y."/>
            <person name="Lin M."/>
        </authorList>
    </citation>
    <scope>NUCLEOTIDE SEQUENCE [LARGE SCALE GENOMIC DNA]</scope>
    <source>
        <strain evidence="4">DSM 21396 / JCM 16679 / CGMCC 1.7299 / I-0</strain>
        <plasmid evidence="3">P1</plasmid>
    </source>
</reference>
<dbReference type="GO" id="GO:0016757">
    <property type="term" value="F:glycosyltransferase activity"/>
    <property type="evidence" value="ECO:0007669"/>
    <property type="project" value="InterPro"/>
</dbReference>
<gene>
    <name evidence="3" type="ordered locus">DGo_PA0249</name>
</gene>
<evidence type="ECO:0000259" key="2">
    <source>
        <dbReference type="Pfam" id="PF13439"/>
    </source>
</evidence>
<protein>
    <submittedName>
        <fullName evidence="3">Glycosyl transferase, group 1 family protein</fullName>
    </submittedName>
</protein>
<dbReference type="PANTHER" id="PTHR12526:SF627">
    <property type="entry name" value="D-RHAMNOSYLTRANSFERASE WBPZ"/>
    <property type="match status" value="1"/>
</dbReference>
<dbReference type="AlphaFoldDB" id="H8H083"/>
<dbReference type="PANTHER" id="PTHR12526">
    <property type="entry name" value="GLYCOSYLTRANSFERASE"/>
    <property type="match status" value="1"/>
</dbReference>
<name>H8H083_DEIGI</name>
<dbReference type="Gene3D" id="3.40.50.2000">
    <property type="entry name" value="Glycogen Phosphorylase B"/>
    <property type="match status" value="2"/>
</dbReference>
<dbReference type="Proteomes" id="UP000007575">
    <property type="component" value="Plasmid P1"/>
</dbReference>
<accession>H8H083</accession>
<keyword evidence="4" id="KW-1185">Reference proteome</keyword>
<dbReference type="CDD" id="cd03801">
    <property type="entry name" value="GT4_PimA-like"/>
    <property type="match status" value="1"/>
</dbReference>
<dbReference type="OrthoDB" id="9802525at2"/>
<organism evidence="3 4">
    <name type="scientific">Deinococcus gobiensis (strain DSM 21396 / JCM 16679 / CGMCC 1.7299 / I-0)</name>
    <dbReference type="NCBI Taxonomy" id="745776"/>
    <lineage>
        <taxon>Bacteria</taxon>
        <taxon>Thermotogati</taxon>
        <taxon>Deinococcota</taxon>
        <taxon>Deinococci</taxon>
        <taxon>Deinococcales</taxon>
        <taxon>Deinococcaceae</taxon>
        <taxon>Deinococcus</taxon>
    </lineage>
</organism>
<dbReference type="PATRIC" id="fig|745776.4.peg.3284"/>
<dbReference type="EMBL" id="CP002192">
    <property type="protein sequence ID" value="AFD27135.1"/>
    <property type="molecule type" value="Genomic_DNA"/>
</dbReference>
<dbReference type="KEGG" id="dgo:DGo_PA0249"/>
<feature type="domain" description="Glycosyltransferase subfamily 4-like N-terminal" evidence="2">
    <location>
        <begin position="44"/>
        <end position="183"/>
    </location>
</feature>
<dbReference type="RefSeq" id="WP_014695653.1">
    <property type="nucleotide sequence ID" value="NC_017805.1"/>
</dbReference>
<dbReference type="Pfam" id="PF13439">
    <property type="entry name" value="Glyco_transf_4"/>
    <property type="match status" value="1"/>
</dbReference>
<evidence type="ECO:0000313" key="4">
    <source>
        <dbReference type="Proteomes" id="UP000007575"/>
    </source>
</evidence>